<evidence type="ECO:0008006" key="6">
    <source>
        <dbReference type="Google" id="ProtNLM"/>
    </source>
</evidence>
<keyword evidence="2 4" id="KW-0378">Hydrolase</keyword>
<name>A0A381SIP6_9ZZZZ</name>
<dbReference type="Gene3D" id="3.90.70.10">
    <property type="entry name" value="Cysteine proteinases"/>
    <property type="match status" value="1"/>
</dbReference>
<dbReference type="InterPro" id="IPR038765">
    <property type="entry name" value="Papain-like_cys_pep_sf"/>
</dbReference>
<dbReference type="AlphaFoldDB" id="A0A381SIP6"/>
<dbReference type="SUPFAM" id="SSF54001">
    <property type="entry name" value="Cysteine proteinases"/>
    <property type="match status" value="1"/>
</dbReference>
<dbReference type="GO" id="GO:0006508">
    <property type="term" value="P:proteolysis"/>
    <property type="evidence" value="ECO:0007669"/>
    <property type="project" value="UniProtKB-KW"/>
</dbReference>
<dbReference type="EMBL" id="UINC01003160">
    <property type="protein sequence ID" value="SVA03866.1"/>
    <property type="molecule type" value="Genomic_DNA"/>
</dbReference>
<dbReference type="PIRSF" id="PIRSF005700">
    <property type="entry name" value="PepC"/>
    <property type="match status" value="1"/>
</dbReference>
<dbReference type="PROSITE" id="PS00139">
    <property type="entry name" value="THIOL_PROTEASE_CYS"/>
    <property type="match status" value="1"/>
</dbReference>
<dbReference type="PANTHER" id="PTHR10363:SF2">
    <property type="entry name" value="BLEOMYCIN HYDROLASE"/>
    <property type="match status" value="1"/>
</dbReference>
<dbReference type="GO" id="GO:0043418">
    <property type="term" value="P:homocysteine catabolic process"/>
    <property type="evidence" value="ECO:0007669"/>
    <property type="project" value="TreeGrafter"/>
</dbReference>
<evidence type="ECO:0000256" key="3">
    <source>
        <dbReference type="ARBA" id="ARBA00022807"/>
    </source>
</evidence>
<evidence type="ECO:0000256" key="1">
    <source>
        <dbReference type="ARBA" id="ARBA00022670"/>
    </source>
</evidence>
<dbReference type="GO" id="GO:0005737">
    <property type="term" value="C:cytoplasm"/>
    <property type="evidence" value="ECO:0007669"/>
    <property type="project" value="TreeGrafter"/>
</dbReference>
<comment type="similarity">
    <text evidence="4">Belongs to the peptidase C1 family.</text>
</comment>
<keyword evidence="3 4" id="KW-0788">Thiol protease</keyword>
<reference evidence="5" key="1">
    <citation type="submission" date="2018-05" db="EMBL/GenBank/DDBJ databases">
        <authorList>
            <person name="Lanie J.A."/>
            <person name="Ng W.-L."/>
            <person name="Kazmierczak K.M."/>
            <person name="Andrzejewski T.M."/>
            <person name="Davidsen T.M."/>
            <person name="Wayne K.J."/>
            <person name="Tettelin H."/>
            <person name="Glass J.I."/>
            <person name="Rusch D."/>
            <person name="Podicherti R."/>
            <person name="Tsui H.-C.T."/>
            <person name="Winkler M.E."/>
        </authorList>
    </citation>
    <scope>NUCLEOTIDE SEQUENCE</scope>
</reference>
<protein>
    <recommendedName>
        <fullName evidence="6">Aminopeptidase</fullName>
    </recommendedName>
</protein>
<dbReference type="Pfam" id="PF03051">
    <property type="entry name" value="Peptidase_C1_2"/>
    <property type="match status" value="1"/>
</dbReference>
<dbReference type="PANTHER" id="PTHR10363">
    <property type="entry name" value="BLEOMYCIN HYDROLASE"/>
    <property type="match status" value="1"/>
</dbReference>
<proteinExistence type="inferred from homology"/>
<evidence type="ECO:0000313" key="5">
    <source>
        <dbReference type="EMBL" id="SVA03866.1"/>
    </source>
</evidence>
<dbReference type="InterPro" id="IPR004134">
    <property type="entry name" value="Peptidase_C1B"/>
</dbReference>
<organism evidence="5">
    <name type="scientific">marine metagenome</name>
    <dbReference type="NCBI Taxonomy" id="408172"/>
    <lineage>
        <taxon>unclassified sequences</taxon>
        <taxon>metagenomes</taxon>
        <taxon>ecological metagenomes</taxon>
    </lineage>
</organism>
<dbReference type="CDD" id="cd00585">
    <property type="entry name" value="Peptidase_C1B"/>
    <property type="match status" value="1"/>
</dbReference>
<gene>
    <name evidence="5" type="ORF">METZ01_LOCUS56720</name>
</gene>
<dbReference type="GO" id="GO:0070005">
    <property type="term" value="F:cysteine-type aminopeptidase activity"/>
    <property type="evidence" value="ECO:0007669"/>
    <property type="project" value="InterPro"/>
</dbReference>
<evidence type="ECO:0000256" key="4">
    <source>
        <dbReference type="PIRNR" id="PIRNR005700"/>
    </source>
</evidence>
<dbReference type="InterPro" id="IPR000169">
    <property type="entry name" value="Pept_cys_AS"/>
</dbReference>
<sequence length="447" mass="51826">MQAAISKTNIKVFQKAYKSSPTNKLSRNALTRTSMLDVAMDWDAFRKVDHTYSHTIPNEIKKVTNQKASGRCWGFAGLNLMRLAVCDKYNLKEFEFSQNYFMFCDKLEKSNYFLENILATLDESFDSRLMMWLVSEPIGDGGQWDMFVNLMEKYGVMPKSAMPESFQSSQSRMMNRFITRKLREFASQLREMYSNGAKLTELRKEKENMLAVVYNMLCICLGTPPETFDWQFRDKKKKFKRINNLTALDFYSKHVDVVLKDKVCLIHCPMSNKEMNEHYTVSYLGNVTGGDAISYGNVEIEVMKRAAAKSIKAGEAVWFGCDVGKMFHRDLGVMDMNLYDFELLFNTEFKMDKKTKLEYGDSIMTHAMLLTAVDMKGSDSIKWRIENSWGEKGGDKGYMLMTDKWFDEYTYEVVIDKKYLGKKVLDIFDREPVALNPWDPMGSLARQ</sequence>
<dbReference type="GO" id="GO:0009636">
    <property type="term" value="P:response to toxic substance"/>
    <property type="evidence" value="ECO:0007669"/>
    <property type="project" value="TreeGrafter"/>
</dbReference>
<evidence type="ECO:0000256" key="2">
    <source>
        <dbReference type="ARBA" id="ARBA00022801"/>
    </source>
</evidence>
<keyword evidence="1 4" id="KW-0645">Protease</keyword>
<accession>A0A381SIP6</accession>